<feature type="domain" description="SAM-dependent MTase RsmB/NOP-type" evidence="6">
    <location>
        <begin position="109"/>
        <end position="474"/>
    </location>
</feature>
<evidence type="ECO:0000259" key="6">
    <source>
        <dbReference type="PROSITE" id="PS51686"/>
    </source>
</evidence>
<evidence type="ECO:0000313" key="8">
    <source>
        <dbReference type="Proteomes" id="UP000274922"/>
    </source>
</evidence>
<dbReference type="GO" id="GO:0008173">
    <property type="term" value="F:RNA methyltransferase activity"/>
    <property type="evidence" value="ECO:0007669"/>
    <property type="project" value="InterPro"/>
</dbReference>
<keyword evidence="1 5" id="KW-0489">Methyltransferase</keyword>
<reference evidence="8" key="1">
    <citation type="journal article" date="2018" name="Nat. Microbiol.">
        <title>Leveraging single-cell genomics to expand the fungal tree of life.</title>
        <authorList>
            <person name="Ahrendt S.R."/>
            <person name="Quandt C.A."/>
            <person name="Ciobanu D."/>
            <person name="Clum A."/>
            <person name="Salamov A."/>
            <person name="Andreopoulos B."/>
            <person name="Cheng J.F."/>
            <person name="Woyke T."/>
            <person name="Pelin A."/>
            <person name="Henrissat B."/>
            <person name="Reynolds N.K."/>
            <person name="Benny G.L."/>
            <person name="Smith M.E."/>
            <person name="James T.Y."/>
            <person name="Grigoriev I.V."/>
        </authorList>
    </citation>
    <scope>NUCLEOTIDE SEQUENCE [LARGE SCALE GENOMIC DNA]</scope>
    <source>
        <strain evidence="8">ATCC 52028</strain>
    </source>
</reference>
<gene>
    <name evidence="7" type="ORF">CXG81DRAFT_17347</name>
</gene>
<proteinExistence type="inferred from homology"/>
<evidence type="ECO:0000256" key="3">
    <source>
        <dbReference type="ARBA" id="ARBA00022691"/>
    </source>
</evidence>
<dbReference type="PROSITE" id="PS51686">
    <property type="entry name" value="SAM_MT_RSMB_NOP"/>
    <property type="match status" value="1"/>
</dbReference>
<dbReference type="STRING" id="1555241.A0A4P9XCF3"/>
<evidence type="ECO:0000256" key="5">
    <source>
        <dbReference type="PROSITE-ProRule" id="PRU01023"/>
    </source>
</evidence>
<dbReference type="PANTHER" id="PTHR22807">
    <property type="entry name" value="NOP2 YEAST -RELATED NOL1/NOP2/FMU SUN DOMAIN-CONTAINING"/>
    <property type="match status" value="1"/>
</dbReference>
<dbReference type="GO" id="GO:0001510">
    <property type="term" value="P:RNA methylation"/>
    <property type="evidence" value="ECO:0007669"/>
    <property type="project" value="InterPro"/>
</dbReference>
<protein>
    <recommendedName>
        <fullName evidence="6">SAM-dependent MTase RsmB/NOP-type domain-containing protein</fullName>
    </recommendedName>
</protein>
<dbReference type="InterPro" id="IPR049560">
    <property type="entry name" value="MeTrfase_RsmB-F_NOP2_cat"/>
</dbReference>
<evidence type="ECO:0000256" key="4">
    <source>
        <dbReference type="ARBA" id="ARBA00022884"/>
    </source>
</evidence>
<dbReference type="PRINTS" id="PR02008">
    <property type="entry name" value="RCMTFAMILY"/>
</dbReference>
<name>A0A4P9XCF3_9FUNG</name>
<dbReference type="AlphaFoldDB" id="A0A4P9XCF3"/>
<dbReference type="Gene3D" id="3.40.50.150">
    <property type="entry name" value="Vaccinia Virus protein VP39"/>
    <property type="match status" value="1"/>
</dbReference>
<dbReference type="PANTHER" id="PTHR22807:SF16">
    <property type="entry name" value="SAM-DEPENDENT MTASE RSMB_NOP-TYPE DOMAIN-CONTAINING PROTEIN"/>
    <property type="match status" value="1"/>
</dbReference>
<dbReference type="SUPFAM" id="SSF53335">
    <property type="entry name" value="S-adenosyl-L-methionine-dependent methyltransferases"/>
    <property type="match status" value="1"/>
</dbReference>
<evidence type="ECO:0000256" key="1">
    <source>
        <dbReference type="ARBA" id="ARBA00022603"/>
    </source>
</evidence>
<dbReference type="InterPro" id="IPR001678">
    <property type="entry name" value="MeTrfase_RsmB-F_NOP2_dom"/>
</dbReference>
<evidence type="ECO:0000256" key="2">
    <source>
        <dbReference type="ARBA" id="ARBA00022679"/>
    </source>
</evidence>
<feature type="binding site" evidence="5">
    <location>
        <position position="332"/>
    </location>
    <ligand>
        <name>S-adenosyl-L-methionine</name>
        <dbReference type="ChEBI" id="CHEBI:59789"/>
    </ligand>
</feature>
<accession>A0A4P9XCF3</accession>
<dbReference type="InterPro" id="IPR029063">
    <property type="entry name" value="SAM-dependent_MTases_sf"/>
</dbReference>
<keyword evidence="3 5" id="KW-0949">S-adenosyl-L-methionine</keyword>
<evidence type="ECO:0000313" key="7">
    <source>
        <dbReference type="EMBL" id="RKP03092.1"/>
    </source>
</evidence>
<dbReference type="PRINTS" id="PR02010">
    <property type="entry name" value="RCMT9"/>
</dbReference>
<keyword evidence="4 5" id="KW-0694">RNA-binding</keyword>
<feature type="active site" description="Nucleophile" evidence="5">
    <location>
        <position position="393"/>
    </location>
</feature>
<keyword evidence="2 5" id="KW-0808">Transferase</keyword>
<dbReference type="OrthoDB" id="6093671at2759"/>
<dbReference type="EMBL" id="ML014129">
    <property type="protein sequence ID" value="RKP03092.1"/>
    <property type="molecule type" value="Genomic_DNA"/>
</dbReference>
<sequence length="497" mass="53464">MERDTAVIEAVSAALTGSTVAGSYADNATLYATRLDPSRFPASFVQFLYENQVDPSVYDLQQPLPRYVRWVTSSGFKSKGHAAPARAPMLQSISAASLGSDLCMDVTGDQAQLAFHKSVVGDLQHLDHDPARQLAALHASGLPSARPTWLPGIYALDPAQGLASNVLYKAGHLCGLDIASGAALAALDAQPGDHVLDLCCAPGAKMCWLIEHVSGVPGNPSFRLPSKPSDPLPGTVTGVDISEHRLTISRGLLRKFHPQAPARLYHADGTTFRVGAPARVGPALRPMADAAASSPEPPMRPFHASKLVRGSPTDFSGIYGSAVFLYDRVIVDAECTHDASLVHLVKQQAGDWVDVARFMDPQRLASLAQLQYALLENGFRLLKPGGVLVYSTCSFARAQNEDIVARLLAAYPDTARLEAVPGAEAWPVAPRPPRSPSLSPTRDAALQAVDAMTLRFTPRHSQTSGFFLARLRKVADEDDEDDNFRLSHSPPKRQCRF</sequence>
<comment type="caution">
    <text evidence="5">Lacks conserved residue(s) required for the propagation of feature annotation.</text>
</comment>
<dbReference type="Proteomes" id="UP000274922">
    <property type="component" value="Unassembled WGS sequence"/>
</dbReference>
<dbReference type="InterPro" id="IPR023269">
    <property type="entry name" value="RCMT_subfamily_9"/>
</dbReference>
<keyword evidence="8" id="KW-1185">Reference proteome</keyword>
<dbReference type="Pfam" id="PF01189">
    <property type="entry name" value="Methyltr_RsmB-F"/>
    <property type="match status" value="1"/>
</dbReference>
<dbReference type="InterPro" id="IPR023267">
    <property type="entry name" value="RCMT"/>
</dbReference>
<feature type="binding site" evidence="5">
    <location>
        <position position="268"/>
    </location>
    <ligand>
        <name>S-adenosyl-L-methionine</name>
        <dbReference type="ChEBI" id="CHEBI:59789"/>
    </ligand>
</feature>
<feature type="binding site" evidence="5">
    <location>
        <position position="240"/>
    </location>
    <ligand>
        <name>S-adenosyl-L-methionine</name>
        <dbReference type="ChEBI" id="CHEBI:59789"/>
    </ligand>
</feature>
<organism evidence="7 8">
    <name type="scientific">Caulochytrium protostelioides</name>
    <dbReference type="NCBI Taxonomy" id="1555241"/>
    <lineage>
        <taxon>Eukaryota</taxon>
        <taxon>Fungi</taxon>
        <taxon>Fungi incertae sedis</taxon>
        <taxon>Chytridiomycota</taxon>
        <taxon>Chytridiomycota incertae sedis</taxon>
        <taxon>Chytridiomycetes</taxon>
        <taxon>Caulochytriales</taxon>
        <taxon>Caulochytriaceae</taxon>
        <taxon>Caulochytrium</taxon>
    </lineage>
</organism>
<dbReference type="GO" id="GO:0003723">
    <property type="term" value="F:RNA binding"/>
    <property type="evidence" value="ECO:0007669"/>
    <property type="project" value="UniProtKB-UniRule"/>
</dbReference>
<comment type="similarity">
    <text evidence="5">Belongs to the class I-like SAM-binding methyltransferase superfamily. RsmB/NOP family.</text>
</comment>